<name>K9EDV5_9LACT</name>
<dbReference type="InterPro" id="IPR027417">
    <property type="entry name" value="P-loop_NTPase"/>
</dbReference>
<keyword evidence="3" id="KW-0227">DNA damage</keyword>
<evidence type="ECO:0000256" key="6">
    <source>
        <dbReference type="ARBA" id="ARBA00022839"/>
    </source>
</evidence>
<dbReference type="GO" id="GO:0006281">
    <property type="term" value="P:DNA repair"/>
    <property type="evidence" value="ECO:0007669"/>
    <property type="project" value="UniProtKB-KW"/>
</dbReference>
<dbReference type="eggNOG" id="COG3857">
    <property type="taxonomic scope" value="Bacteria"/>
</dbReference>
<dbReference type="InterPro" id="IPR049035">
    <property type="entry name" value="ADDB_N"/>
</dbReference>
<dbReference type="PANTHER" id="PTHR30591">
    <property type="entry name" value="RECBCD ENZYME SUBUNIT RECC"/>
    <property type="match status" value="1"/>
</dbReference>
<evidence type="ECO:0000256" key="5">
    <source>
        <dbReference type="ARBA" id="ARBA00022806"/>
    </source>
</evidence>
<comment type="caution">
    <text evidence="12">The sequence shown here is derived from an EMBL/GenBank/DDBJ whole genome shotgun (WGS) entry which is preliminary data.</text>
</comment>
<dbReference type="GO" id="GO:0004527">
    <property type="term" value="F:exonuclease activity"/>
    <property type="evidence" value="ECO:0007669"/>
    <property type="project" value="UniProtKB-KW"/>
</dbReference>
<evidence type="ECO:0000259" key="11">
    <source>
        <dbReference type="Pfam" id="PF21445"/>
    </source>
</evidence>
<dbReference type="InterPro" id="IPR011604">
    <property type="entry name" value="PDDEXK-like_dom_sf"/>
</dbReference>
<dbReference type="SUPFAM" id="SSF52980">
    <property type="entry name" value="Restriction endonuclease-like"/>
    <property type="match status" value="1"/>
</dbReference>
<keyword evidence="6 12" id="KW-0269">Exonuclease</keyword>
<evidence type="ECO:0000256" key="4">
    <source>
        <dbReference type="ARBA" id="ARBA00022801"/>
    </source>
</evidence>
<evidence type="ECO:0000256" key="2">
    <source>
        <dbReference type="ARBA" id="ARBA00022741"/>
    </source>
</evidence>
<evidence type="ECO:0000256" key="8">
    <source>
        <dbReference type="ARBA" id="ARBA00023125"/>
    </source>
</evidence>
<feature type="domain" description="PD-(D/E)XK endonuclease-like" evidence="10">
    <location>
        <begin position="814"/>
        <end position="1060"/>
    </location>
</feature>
<dbReference type="InterPro" id="IPR038726">
    <property type="entry name" value="PDDEXK_AddAB-type"/>
</dbReference>
<dbReference type="SUPFAM" id="SSF52540">
    <property type="entry name" value="P-loop containing nucleoside triphosphate hydrolases"/>
    <property type="match status" value="1"/>
</dbReference>
<keyword evidence="1" id="KW-0540">Nuclease</keyword>
<keyword evidence="4" id="KW-0378">Hydrolase</keyword>
<dbReference type="Pfam" id="PF21445">
    <property type="entry name" value="ADDB_N"/>
    <property type="match status" value="1"/>
</dbReference>
<evidence type="ECO:0000256" key="7">
    <source>
        <dbReference type="ARBA" id="ARBA00022840"/>
    </source>
</evidence>
<dbReference type="RefSeq" id="WP_003776799.1">
    <property type="nucleotide sequence ID" value="NZ_JH992957.1"/>
</dbReference>
<dbReference type="OrthoDB" id="9758506at2"/>
<keyword evidence="13" id="KW-1185">Reference proteome</keyword>
<gene>
    <name evidence="12" type="ORF">HMPREF9698_00383</name>
</gene>
<dbReference type="Gene3D" id="3.90.320.10">
    <property type="match status" value="1"/>
</dbReference>
<keyword evidence="9" id="KW-0234">DNA repair</keyword>
<organism evidence="12 13">
    <name type="scientific">Alloiococcus otitis ATCC 51267</name>
    <dbReference type="NCBI Taxonomy" id="883081"/>
    <lineage>
        <taxon>Bacteria</taxon>
        <taxon>Bacillati</taxon>
        <taxon>Bacillota</taxon>
        <taxon>Bacilli</taxon>
        <taxon>Lactobacillales</taxon>
        <taxon>Carnobacteriaceae</taxon>
        <taxon>Alloiococcus</taxon>
    </lineage>
</organism>
<dbReference type="GO" id="GO:0005524">
    <property type="term" value="F:ATP binding"/>
    <property type="evidence" value="ECO:0007669"/>
    <property type="project" value="UniProtKB-KW"/>
</dbReference>
<dbReference type="Gene3D" id="3.40.50.300">
    <property type="entry name" value="P-loop containing nucleotide triphosphate hydrolases"/>
    <property type="match status" value="4"/>
</dbReference>
<dbReference type="GO" id="GO:0006310">
    <property type="term" value="P:DNA recombination"/>
    <property type="evidence" value="ECO:0007669"/>
    <property type="project" value="TreeGrafter"/>
</dbReference>
<evidence type="ECO:0000256" key="1">
    <source>
        <dbReference type="ARBA" id="ARBA00022722"/>
    </source>
</evidence>
<reference evidence="12 13" key="1">
    <citation type="submission" date="2012-09" db="EMBL/GenBank/DDBJ databases">
        <title>The Genome Sequence of Alloiococcus otitis ATCC 51267.</title>
        <authorList>
            <consortium name="The Broad Institute Genome Sequencing Platform"/>
            <person name="Earl A."/>
            <person name="Ward D."/>
            <person name="Feldgarden M."/>
            <person name="Gevers D."/>
            <person name="Huys G."/>
            <person name="Walker B."/>
            <person name="Young S.K."/>
            <person name="Zeng Q."/>
            <person name="Gargeya S."/>
            <person name="Fitzgerald M."/>
            <person name="Haas B."/>
            <person name="Abouelleil A."/>
            <person name="Alvarado L."/>
            <person name="Arachchi H.M."/>
            <person name="Berlin A.M."/>
            <person name="Chapman S.B."/>
            <person name="Goldberg J."/>
            <person name="Griggs A."/>
            <person name="Gujja S."/>
            <person name="Hansen M."/>
            <person name="Howarth C."/>
            <person name="Imamovic A."/>
            <person name="Larimer J."/>
            <person name="McCowen C."/>
            <person name="Montmayeur A."/>
            <person name="Murphy C."/>
            <person name="Neiman D."/>
            <person name="Pearson M."/>
            <person name="Priest M."/>
            <person name="Roberts A."/>
            <person name="Saif S."/>
            <person name="Shea T."/>
            <person name="Sisk P."/>
            <person name="Sykes S."/>
            <person name="Wortman J."/>
            <person name="Nusbaum C."/>
            <person name="Birren B."/>
        </authorList>
    </citation>
    <scope>NUCLEOTIDE SEQUENCE [LARGE SCALE GENOMIC DNA]</scope>
    <source>
        <strain evidence="12 13">ATCC 51267</strain>
    </source>
</reference>
<dbReference type="InterPro" id="IPR011335">
    <property type="entry name" value="Restrct_endonuc-II-like"/>
</dbReference>
<dbReference type="HOGENOM" id="CLU_007838_0_0_9"/>
<sequence length="1209" mass="140306">MGLHFKLGRNRLNQDQVRAQQLFDLVQQEDLDQVYYLIPDHLKFESEVNILDFFKEKSQAKAAGMIKVQVYSFTRLAWALLSDSAMVNRTRLSQTGLAVMVKKIMLELKQDKVDLLVYQGQEAYPGFISKLTDLLLEFRSGLIEAEDLTQIKDQLDQEGQSFRKLADLEKIYPKFLEELSQKYLDQEDILKTLVDYIKGHDFSQTVFVIDHYDSFSSQEMDLIKALLENAKDVYLYLNLDKAYPNNYPPLLDIFYQSGKTYQQVFQLAQTIPDLAIQTDYIDPSGYQVGIKPGILDLEDYWYRTYSQNQKGSPVQSSQLKDRVQITEVLTIQDEVHYLANKIKQFVASASYRYKDILVVGRDLSDYKNSLVPIFNQEGIPVFFDLTDSMSQHPLVEFLLAAIRIVLYNFQYPDVMRFLRSELYLPNDQEKTTSPKAWRAKVDQTENVLLAYGYQGPAWTRGEDWVYDRISRGREDQEQSLEEKRIQETSNQVRSQLHRLFDPLIKSLNQDHITNRQAMLAIYDFMEKCQVKDRILAWRDQALEAQDLDQSKRHEQAWHSLISLFDEYIEVMGDYPWDGEEFLAMIELAFESTEFSNVPPRLDQVTVTSRLDWDRTSRHPIVFYLGMNESNFPQAIDNQSILDDQDRQVFQDYLQENPLKNLRSSSEERLADEAYTAYKAFNLASQYLFFSYSQKQDGASDHSLSPYLKQVQQAFDLEIYQQGRLGDLIQDPHPKDLDQVLASKYQLANLTLLAFRLDREKQIPLHPLWAKLATYLAAQDQGQLRRIFSSLDFKNIPVPLGEKLAQDLYGKDLYLSVSQLETYYKDPYNHFLQYGLKLKDRDQLELTPAESGSYYHDILDQVISEVIASKQDLADIDPADLEDLAQDRARNLLEDPRYKVLSASNQMAFIRDQLLKNVNRRLKSTHKHFQSSHMRPYLTELNFGLGSSDTSLPAYEIPLSDQSTVYLRGKIDRVDLMSDPNRGEDHKYLQIVDYKSSKKSLKASELNAGLSLQLLTYFDTVLKYYDQLDLNLAGLKPLAALYSQIHMPKIMVDKLLNEADLNQKINKELKYQGLLLDEPKALDLLDVNLQDTNGYSDYYPYMKKKDGSFSIRRPNQLIKPADLELLLHHNRQLIAKAGQDILSGKLVMKPYYGVDHIDTVSGPYHAISQFDVLLAENQYQYLTTFDSMEDYLAHLQKLYQKDGGDHDPRH</sequence>
<evidence type="ECO:0000256" key="3">
    <source>
        <dbReference type="ARBA" id="ARBA00022763"/>
    </source>
</evidence>
<evidence type="ECO:0000259" key="10">
    <source>
        <dbReference type="Pfam" id="PF12705"/>
    </source>
</evidence>
<dbReference type="STRING" id="883081.HMPREF9698_00383"/>
<dbReference type="PANTHER" id="PTHR30591:SF1">
    <property type="entry name" value="RECBCD ENZYME SUBUNIT RECC"/>
    <property type="match status" value="1"/>
</dbReference>
<dbReference type="GO" id="GO:0003677">
    <property type="term" value="F:DNA binding"/>
    <property type="evidence" value="ECO:0007669"/>
    <property type="project" value="UniProtKB-KW"/>
</dbReference>
<keyword evidence="2" id="KW-0547">Nucleotide-binding</keyword>
<accession>K9EDV5</accession>
<evidence type="ECO:0000313" key="12">
    <source>
        <dbReference type="EMBL" id="EKU94071.1"/>
    </source>
</evidence>
<evidence type="ECO:0000256" key="9">
    <source>
        <dbReference type="ARBA" id="ARBA00023204"/>
    </source>
</evidence>
<protein>
    <submittedName>
        <fullName evidence="12">Helicase-exonuclease AddAB, AddB subunit</fullName>
    </submittedName>
</protein>
<dbReference type="Proteomes" id="UP000009875">
    <property type="component" value="Unassembled WGS sequence"/>
</dbReference>
<dbReference type="AlphaFoldDB" id="K9EDV5"/>
<proteinExistence type="predicted"/>
<keyword evidence="7" id="KW-0067">ATP-binding</keyword>
<evidence type="ECO:0000313" key="13">
    <source>
        <dbReference type="Proteomes" id="UP000009875"/>
    </source>
</evidence>
<feature type="domain" description="ATP-dependent helicase/deoxyribonuclease subunit B N-terminal" evidence="11">
    <location>
        <begin position="8"/>
        <end position="270"/>
    </location>
</feature>
<keyword evidence="8" id="KW-0238">DNA-binding</keyword>
<keyword evidence="5 12" id="KW-0347">Helicase</keyword>
<dbReference type="EMBL" id="AGXA01000005">
    <property type="protein sequence ID" value="EKU94071.1"/>
    <property type="molecule type" value="Genomic_DNA"/>
</dbReference>
<dbReference type="GO" id="GO:0004386">
    <property type="term" value="F:helicase activity"/>
    <property type="evidence" value="ECO:0007669"/>
    <property type="project" value="UniProtKB-KW"/>
</dbReference>
<dbReference type="Pfam" id="PF12705">
    <property type="entry name" value="PDDEXK_1"/>
    <property type="match status" value="1"/>
</dbReference>